<accession>A0A1M7AFI4</accession>
<dbReference type="EMBL" id="FRAP01000027">
    <property type="protein sequence ID" value="SHL41249.1"/>
    <property type="molecule type" value="Genomic_DNA"/>
</dbReference>
<feature type="domain" description="HTH tetR-type" evidence="5">
    <location>
        <begin position="6"/>
        <end position="65"/>
    </location>
</feature>
<dbReference type="InterPro" id="IPR009057">
    <property type="entry name" value="Homeodomain-like_sf"/>
</dbReference>
<keyword evidence="1" id="KW-0805">Transcription regulation</keyword>
<keyword evidence="2 4" id="KW-0238">DNA-binding</keyword>
<proteinExistence type="predicted"/>
<dbReference type="PRINTS" id="PR00455">
    <property type="entry name" value="HTHTETR"/>
</dbReference>
<dbReference type="STRING" id="1848.SAMN05443637_12772"/>
<evidence type="ECO:0000313" key="7">
    <source>
        <dbReference type="Proteomes" id="UP000184363"/>
    </source>
</evidence>
<dbReference type="RefSeq" id="WP_327194789.1">
    <property type="nucleotide sequence ID" value="NZ_FRAP01000027.1"/>
</dbReference>
<protein>
    <submittedName>
        <fullName evidence="6">Transcriptional regulator, TetR family</fullName>
    </submittedName>
</protein>
<evidence type="ECO:0000256" key="2">
    <source>
        <dbReference type="ARBA" id="ARBA00023125"/>
    </source>
</evidence>
<dbReference type="AlphaFoldDB" id="A0A1M7AFI4"/>
<dbReference type="Pfam" id="PF21597">
    <property type="entry name" value="TetR_C_43"/>
    <property type="match status" value="1"/>
</dbReference>
<dbReference type="PANTHER" id="PTHR30055:SF234">
    <property type="entry name" value="HTH-TYPE TRANSCRIPTIONAL REGULATOR BETI"/>
    <property type="match status" value="1"/>
</dbReference>
<dbReference type="InterPro" id="IPR049445">
    <property type="entry name" value="TetR_SbtR-like_C"/>
</dbReference>
<organism evidence="6 7">
    <name type="scientific">Pseudonocardia thermophila</name>
    <dbReference type="NCBI Taxonomy" id="1848"/>
    <lineage>
        <taxon>Bacteria</taxon>
        <taxon>Bacillati</taxon>
        <taxon>Actinomycetota</taxon>
        <taxon>Actinomycetes</taxon>
        <taxon>Pseudonocardiales</taxon>
        <taxon>Pseudonocardiaceae</taxon>
        <taxon>Pseudonocardia</taxon>
    </lineage>
</organism>
<dbReference type="GO" id="GO:0000976">
    <property type="term" value="F:transcription cis-regulatory region binding"/>
    <property type="evidence" value="ECO:0007669"/>
    <property type="project" value="TreeGrafter"/>
</dbReference>
<feature type="DNA-binding region" description="H-T-H motif" evidence="4">
    <location>
        <begin position="28"/>
        <end position="47"/>
    </location>
</feature>
<gene>
    <name evidence="6" type="ORF">SAMN05443637_12772</name>
</gene>
<dbReference type="Proteomes" id="UP000184363">
    <property type="component" value="Unassembled WGS sequence"/>
</dbReference>
<evidence type="ECO:0000313" key="6">
    <source>
        <dbReference type="EMBL" id="SHL41249.1"/>
    </source>
</evidence>
<dbReference type="InterPro" id="IPR050109">
    <property type="entry name" value="HTH-type_TetR-like_transc_reg"/>
</dbReference>
<dbReference type="Gene3D" id="1.10.357.10">
    <property type="entry name" value="Tetracycline Repressor, domain 2"/>
    <property type="match status" value="1"/>
</dbReference>
<keyword evidence="3" id="KW-0804">Transcription</keyword>
<dbReference type="SUPFAM" id="SSF46689">
    <property type="entry name" value="Homeodomain-like"/>
    <property type="match status" value="1"/>
</dbReference>
<evidence type="ECO:0000256" key="3">
    <source>
        <dbReference type="ARBA" id="ARBA00023163"/>
    </source>
</evidence>
<dbReference type="PANTHER" id="PTHR30055">
    <property type="entry name" value="HTH-TYPE TRANSCRIPTIONAL REGULATOR RUTR"/>
    <property type="match status" value="1"/>
</dbReference>
<dbReference type="InterPro" id="IPR036271">
    <property type="entry name" value="Tet_transcr_reg_TetR-rel_C_sf"/>
</dbReference>
<evidence type="ECO:0000259" key="5">
    <source>
        <dbReference type="PROSITE" id="PS50977"/>
    </source>
</evidence>
<dbReference type="PROSITE" id="PS50977">
    <property type="entry name" value="HTH_TETR_2"/>
    <property type="match status" value="1"/>
</dbReference>
<dbReference type="SUPFAM" id="SSF48498">
    <property type="entry name" value="Tetracyclin repressor-like, C-terminal domain"/>
    <property type="match status" value="1"/>
</dbReference>
<keyword evidence="7" id="KW-1185">Reference proteome</keyword>
<dbReference type="InterPro" id="IPR001647">
    <property type="entry name" value="HTH_TetR"/>
</dbReference>
<evidence type="ECO:0000256" key="4">
    <source>
        <dbReference type="PROSITE-ProRule" id="PRU00335"/>
    </source>
</evidence>
<sequence length="194" mass="20307">MRADARRNRERLLAAAEEVFAELGTEASTEEVARRAGVGIGTVFRHFPTKEQLLEAVLVARVAELADRAEQLTAAADPGRAFFALLDAVVAQARSRQTLSEALAAAGVDATAAAAPAKARLRAAAEQLLRAAQQAGAVRPDVGGDELMALMVGIARTAEQTAHDPELQARVSRLLVDGLRPAQRGSGSAPASPR</sequence>
<reference evidence="6 7" key="1">
    <citation type="submission" date="2016-11" db="EMBL/GenBank/DDBJ databases">
        <authorList>
            <person name="Jaros S."/>
            <person name="Januszkiewicz K."/>
            <person name="Wedrychowicz H."/>
        </authorList>
    </citation>
    <scope>NUCLEOTIDE SEQUENCE [LARGE SCALE GENOMIC DNA]</scope>
    <source>
        <strain evidence="6 7">DSM 43832</strain>
    </source>
</reference>
<dbReference type="GO" id="GO:0003700">
    <property type="term" value="F:DNA-binding transcription factor activity"/>
    <property type="evidence" value="ECO:0007669"/>
    <property type="project" value="TreeGrafter"/>
</dbReference>
<evidence type="ECO:0000256" key="1">
    <source>
        <dbReference type="ARBA" id="ARBA00023015"/>
    </source>
</evidence>
<name>A0A1M7AFI4_PSETH</name>
<dbReference type="Pfam" id="PF00440">
    <property type="entry name" value="TetR_N"/>
    <property type="match status" value="1"/>
</dbReference>